<name>A0A1X0DJE4_MYCHE</name>
<dbReference type="Proteomes" id="UP000192566">
    <property type="component" value="Unassembled WGS sequence"/>
</dbReference>
<comment type="caution">
    <text evidence="2">The sequence shown here is derived from an EMBL/GenBank/DDBJ whole genome shotgun (WGS) entry which is preliminary data.</text>
</comment>
<dbReference type="InterPro" id="IPR045760">
    <property type="entry name" value="DAP_DH_C"/>
</dbReference>
<evidence type="ECO:0000313" key="3">
    <source>
        <dbReference type="Proteomes" id="UP000192566"/>
    </source>
</evidence>
<keyword evidence="3" id="KW-1185">Reference proteome</keyword>
<organism evidence="2 3">
    <name type="scientific">Mycobacterium heidelbergense</name>
    <dbReference type="NCBI Taxonomy" id="53376"/>
    <lineage>
        <taxon>Bacteria</taxon>
        <taxon>Bacillati</taxon>
        <taxon>Actinomycetota</taxon>
        <taxon>Actinomycetes</taxon>
        <taxon>Mycobacteriales</taxon>
        <taxon>Mycobacteriaceae</taxon>
        <taxon>Mycobacterium</taxon>
        <taxon>Mycobacterium simiae complex</taxon>
    </lineage>
</organism>
<gene>
    <name evidence="2" type="ORF">BST25_14435</name>
</gene>
<feature type="domain" description="2,4-diaminopentanoate dehydrogenase C-terminal" evidence="1">
    <location>
        <begin position="90"/>
        <end position="155"/>
    </location>
</feature>
<evidence type="ECO:0000259" key="1">
    <source>
        <dbReference type="Pfam" id="PF19328"/>
    </source>
</evidence>
<proteinExistence type="predicted"/>
<dbReference type="AlphaFoldDB" id="A0A1X0DJE4"/>
<protein>
    <recommendedName>
        <fullName evidence="1">2,4-diaminopentanoate dehydrogenase C-terminal domain-containing protein</fullName>
    </recommendedName>
</protein>
<dbReference type="EMBL" id="MVHR01000020">
    <property type="protein sequence ID" value="ORA72437.1"/>
    <property type="molecule type" value="Genomic_DNA"/>
</dbReference>
<dbReference type="STRING" id="53376.BST25_14435"/>
<dbReference type="Pfam" id="PF19328">
    <property type="entry name" value="DAP_DH_C"/>
    <property type="match status" value="1"/>
</dbReference>
<sequence length="173" mass="18174">MISGATMAVRGDGIAGLARSVARVAGRGGLAAGRRGSGRKGGPAAPLIGELAGPDCRRGRLQRLQHRECLAVSFPMILMPGVTARIWGPSVAMLADAIGVTLDGIDEAHRLIHAKEDVEIASGRIAKGTVSGMSFKIRGMVDGEARVVIEHITKLRREDFPFPSTALTIVTGW</sequence>
<evidence type="ECO:0000313" key="2">
    <source>
        <dbReference type="EMBL" id="ORA72437.1"/>
    </source>
</evidence>
<accession>A0A1X0DJE4</accession>
<reference evidence="2 3" key="1">
    <citation type="submission" date="2017-02" db="EMBL/GenBank/DDBJ databases">
        <title>The new phylogeny of genus Mycobacterium.</title>
        <authorList>
            <person name="Tortoli E."/>
            <person name="Trovato A."/>
            <person name="Cirillo D.M."/>
        </authorList>
    </citation>
    <scope>NUCLEOTIDE SEQUENCE [LARGE SCALE GENOMIC DNA]</scope>
    <source>
        <strain evidence="2 3">DSM 44471</strain>
    </source>
</reference>